<dbReference type="InterPro" id="IPR001091">
    <property type="entry name" value="RM_Methyltransferase"/>
</dbReference>
<evidence type="ECO:0000256" key="2">
    <source>
        <dbReference type="ARBA" id="ARBA00022679"/>
    </source>
</evidence>
<evidence type="ECO:0000256" key="1">
    <source>
        <dbReference type="ARBA" id="ARBA00022603"/>
    </source>
</evidence>
<dbReference type="GO" id="GO:0032259">
    <property type="term" value="P:methylation"/>
    <property type="evidence" value="ECO:0007669"/>
    <property type="project" value="UniProtKB-KW"/>
</dbReference>
<dbReference type="GO" id="GO:0005737">
    <property type="term" value="C:cytoplasm"/>
    <property type="evidence" value="ECO:0007669"/>
    <property type="project" value="TreeGrafter"/>
</dbReference>
<dbReference type="InterPro" id="IPR002941">
    <property type="entry name" value="DNA_methylase_N4/N6"/>
</dbReference>
<dbReference type="EMBL" id="LWLV01001273">
    <property type="protein sequence ID" value="OTA40725.1"/>
    <property type="molecule type" value="Genomic_DNA"/>
</dbReference>
<evidence type="ECO:0000313" key="5">
    <source>
        <dbReference type="EMBL" id="OTA40725.1"/>
    </source>
</evidence>
<dbReference type="Gene3D" id="3.40.50.150">
    <property type="entry name" value="Vaccinia Virus protein VP39"/>
    <property type="match status" value="1"/>
</dbReference>
<dbReference type="SUPFAM" id="SSF53335">
    <property type="entry name" value="S-adenosyl-L-methionine-dependent methyltransferases"/>
    <property type="match status" value="1"/>
</dbReference>
<reference evidence="6" key="1">
    <citation type="submission" date="2016-04" db="EMBL/GenBank/DDBJ databases">
        <authorList>
            <person name="Antunes L.P."/>
            <person name="Martins L.F."/>
            <person name="Pereira R.V."/>
            <person name="Thomas A.M."/>
            <person name="Barbosa D."/>
            <person name="Nascimento L."/>
            <person name="Silva G.M."/>
            <person name="Condomitti G.W."/>
            <person name="Digiampietri L.A."/>
            <person name="Lombardi K.C."/>
            <person name="Ramos P.L."/>
            <person name="Quaggio R.B."/>
            <person name="Oliveira J.C."/>
            <person name="Pascon R.C."/>
            <person name="Cruz J.B."/>
            <person name="Silva A.M."/>
            <person name="Setubal J.C."/>
        </authorList>
    </citation>
    <scope>NUCLEOTIDE SEQUENCE [LARGE SCALE GENOMIC DNA]</scope>
</reference>
<evidence type="ECO:0000259" key="4">
    <source>
        <dbReference type="Pfam" id="PF01555"/>
    </source>
</evidence>
<dbReference type="AlphaFoldDB" id="A0A1Y2T699"/>
<dbReference type="PANTHER" id="PTHR13370:SF3">
    <property type="entry name" value="TRNA (GUANINE(10)-N2)-METHYLTRANSFERASE HOMOLOG"/>
    <property type="match status" value="1"/>
</dbReference>
<dbReference type="PRINTS" id="PR00508">
    <property type="entry name" value="S21N4MTFRASE"/>
</dbReference>
<proteinExistence type="predicted"/>
<protein>
    <recommendedName>
        <fullName evidence="4">DNA methylase N-4/N-6 domain-containing protein</fullName>
    </recommendedName>
</protein>
<gene>
    <name evidence="5" type="ORF">A6D92_13955</name>
</gene>
<accession>A0A1Y2T699</accession>
<dbReference type="GO" id="GO:0009307">
    <property type="term" value="P:DNA restriction-modification system"/>
    <property type="evidence" value="ECO:0007669"/>
    <property type="project" value="UniProtKB-KW"/>
</dbReference>
<evidence type="ECO:0000313" key="6">
    <source>
        <dbReference type="Proteomes" id="UP000194267"/>
    </source>
</evidence>
<organism evidence="5 6">
    <name type="scientific">Symbiobacterium thermophilum</name>
    <dbReference type="NCBI Taxonomy" id="2734"/>
    <lineage>
        <taxon>Bacteria</taxon>
        <taxon>Bacillati</taxon>
        <taxon>Bacillota</taxon>
        <taxon>Clostridia</taxon>
        <taxon>Eubacteriales</taxon>
        <taxon>Symbiobacteriaceae</taxon>
        <taxon>Symbiobacterium</taxon>
    </lineage>
</organism>
<comment type="caution">
    <text evidence="5">The sequence shown here is derived from an EMBL/GenBank/DDBJ whole genome shotgun (WGS) entry which is preliminary data.</text>
</comment>
<feature type="domain" description="DNA methylase N-4/N-6" evidence="4">
    <location>
        <begin position="1"/>
        <end position="52"/>
    </location>
</feature>
<dbReference type="GO" id="GO:0008170">
    <property type="term" value="F:N-methyltransferase activity"/>
    <property type="evidence" value="ECO:0007669"/>
    <property type="project" value="InterPro"/>
</dbReference>
<dbReference type="Pfam" id="PF01555">
    <property type="entry name" value="N6_N4_Mtase"/>
    <property type="match status" value="1"/>
</dbReference>
<dbReference type="InterPro" id="IPR029063">
    <property type="entry name" value="SAM-dependent_MTases_sf"/>
</dbReference>
<dbReference type="Proteomes" id="UP000194267">
    <property type="component" value="Unassembled WGS sequence"/>
</dbReference>
<name>A0A1Y2T699_SYMTR</name>
<dbReference type="GO" id="GO:0003677">
    <property type="term" value="F:DNA binding"/>
    <property type="evidence" value="ECO:0007669"/>
    <property type="project" value="InterPro"/>
</dbReference>
<keyword evidence="3" id="KW-0680">Restriction system</keyword>
<keyword evidence="1" id="KW-0489">Methyltransferase</keyword>
<evidence type="ECO:0000256" key="3">
    <source>
        <dbReference type="ARBA" id="ARBA00022747"/>
    </source>
</evidence>
<dbReference type="PANTHER" id="PTHR13370">
    <property type="entry name" value="RNA METHYLASE-RELATED"/>
    <property type="match status" value="1"/>
</dbReference>
<keyword evidence="2" id="KW-0808">Transferase</keyword>
<sequence length="75" mass="7615">MPSRLIKLYTYKGDLVLDPFNGSGTTCQAAALLGRRWIGVDIDPGYCALAEKNMRTLVDGAGGAGLGAASGVAGA</sequence>